<feature type="domain" description="Bacteriophage T5 Orf172 DNA-binding" evidence="1">
    <location>
        <begin position="101"/>
        <end position="169"/>
    </location>
</feature>
<evidence type="ECO:0000313" key="3">
    <source>
        <dbReference type="Proteomes" id="UP000547458"/>
    </source>
</evidence>
<organism evidence="2 3">
    <name type="scientific">Arthrobacter pigmenti</name>
    <dbReference type="NCBI Taxonomy" id="271432"/>
    <lineage>
        <taxon>Bacteria</taxon>
        <taxon>Bacillati</taxon>
        <taxon>Actinomycetota</taxon>
        <taxon>Actinomycetes</taxon>
        <taxon>Micrococcales</taxon>
        <taxon>Micrococcaceae</taxon>
        <taxon>Arthrobacter</taxon>
    </lineage>
</organism>
<name>A0A846RNJ9_9MICC</name>
<accession>A0A846RNJ9</accession>
<evidence type="ECO:0000259" key="1">
    <source>
        <dbReference type="SMART" id="SM00974"/>
    </source>
</evidence>
<dbReference type="AlphaFoldDB" id="A0A846RNJ9"/>
<dbReference type="SMART" id="SM00974">
    <property type="entry name" value="T5orf172"/>
    <property type="match status" value="1"/>
</dbReference>
<dbReference type="Pfam" id="PF13455">
    <property type="entry name" value="MUG113"/>
    <property type="match status" value="1"/>
</dbReference>
<evidence type="ECO:0000313" key="2">
    <source>
        <dbReference type="EMBL" id="NJC22192.1"/>
    </source>
</evidence>
<dbReference type="InterPro" id="IPR018306">
    <property type="entry name" value="Phage_T5_Orf172_DNA-bd"/>
</dbReference>
<protein>
    <recommendedName>
        <fullName evidence="1">Bacteriophage T5 Orf172 DNA-binding domain-containing protein</fullName>
    </recommendedName>
</protein>
<reference evidence="2 3" key="1">
    <citation type="submission" date="2020-03" db="EMBL/GenBank/DDBJ databases">
        <title>Sequencing the genomes of 1000 actinobacteria strains.</title>
        <authorList>
            <person name="Klenk H.-P."/>
        </authorList>
    </citation>
    <scope>NUCLEOTIDE SEQUENCE [LARGE SCALE GENOMIC DNA]</scope>
    <source>
        <strain evidence="2 3">DSM 16403</strain>
    </source>
</reference>
<dbReference type="RefSeq" id="WP_342450304.1">
    <property type="nucleotide sequence ID" value="NZ_JAATJL010000001.1"/>
</dbReference>
<dbReference type="Proteomes" id="UP000547458">
    <property type="component" value="Unassembled WGS sequence"/>
</dbReference>
<gene>
    <name evidence="2" type="ORF">BJ994_001268</name>
</gene>
<keyword evidence="3" id="KW-1185">Reference proteome</keyword>
<sequence>MFEHDKEQATCVIPDDGGHPCGRTAVDSRFALCAAHVAVVVEWAGAEVGTADSLPSACPACGSRIGVRYPSAWVCGTCEWKLGDVLDEGLPPPRVDVVYYIRFRNRIKIGTTANPRQRLARLWHDDVLAFERGDRLVERRRHQQFAQLRLERSEWFSSTPVLEEHIAELAAGVDDPWARYARWLGEAAALRG</sequence>
<proteinExistence type="predicted"/>
<comment type="caution">
    <text evidence="2">The sequence shown here is derived from an EMBL/GenBank/DDBJ whole genome shotgun (WGS) entry which is preliminary data.</text>
</comment>
<dbReference type="EMBL" id="JAATJL010000001">
    <property type="protein sequence ID" value="NJC22192.1"/>
    <property type="molecule type" value="Genomic_DNA"/>
</dbReference>